<dbReference type="GO" id="GO:0004792">
    <property type="term" value="F:thiosulfate-cyanide sulfurtransferase activity"/>
    <property type="evidence" value="ECO:0007669"/>
    <property type="project" value="TreeGrafter"/>
</dbReference>
<dbReference type="GO" id="GO:0005524">
    <property type="term" value="F:ATP binding"/>
    <property type="evidence" value="ECO:0007669"/>
    <property type="project" value="UniProtKB-KW"/>
</dbReference>
<accession>A0A6B0Y203</accession>
<dbReference type="Gene3D" id="3.40.50.720">
    <property type="entry name" value="NAD(P)-binding Rossmann-like Domain"/>
    <property type="match status" value="1"/>
</dbReference>
<evidence type="ECO:0000256" key="2">
    <source>
        <dbReference type="ARBA" id="ARBA00022679"/>
    </source>
</evidence>
<dbReference type="InterPro" id="IPR045886">
    <property type="entry name" value="ThiF/MoeB/HesA"/>
</dbReference>
<dbReference type="NCBIfam" id="NF004281">
    <property type="entry name" value="PRK05690.1"/>
    <property type="match status" value="1"/>
</dbReference>
<evidence type="ECO:0000256" key="9">
    <source>
        <dbReference type="ARBA" id="ARBA00073635"/>
    </source>
</evidence>
<comment type="function">
    <text evidence="6">Catalyzes the adenylation by ATP of the carboxyl group of the C-terminal glycine of sulfur carrier protein MoaD.</text>
</comment>
<evidence type="ECO:0000256" key="5">
    <source>
        <dbReference type="ARBA" id="ARBA00052218"/>
    </source>
</evidence>
<dbReference type="SUPFAM" id="SSF69572">
    <property type="entry name" value="Activating enzymes of the ubiquitin-like proteins"/>
    <property type="match status" value="1"/>
</dbReference>
<dbReference type="GO" id="GO:0061605">
    <property type="term" value="F:molybdopterin-synthase adenylyltransferase activity"/>
    <property type="evidence" value="ECO:0007669"/>
    <property type="project" value="UniProtKB-EC"/>
</dbReference>
<dbReference type="Pfam" id="PF00899">
    <property type="entry name" value="ThiF"/>
    <property type="match status" value="1"/>
</dbReference>
<evidence type="ECO:0000256" key="11">
    <source>
        <dbReference type="ARBA" id="ARBA00075328"/>
    </source>
</evidence>
<dbReference type="AlphaFoldDB" id="A0A6B0Y203"/>
<dbReference type="GO" id="GO:0005829">
    <property type="term" value="C:cytosol"/>
    <property type="evidence" value="ECO:0007669"/>
    <property type="project" value="TreeGrafter"/>
</dbReference>
<dbReference type="InterPro" id="IPR035985">
    <property type="entry name" value="Ubiquitin-activating_enz"/>
</dbReference>
<comment type="caution">
    <text evidence="14">The sequence shown here is derived from an EMBL/GenBank/DDBJ whole genome shotgun (WGS) entry which is preliminary data.</text>
</comment>
<dbReference type="InterPro" id="IPR000594">
    <property type="entry name" value="ThiF_NAD_FAD-bd"/>
</dbReference>
<feature type="domain" description="THIF-type NAD/FAD binding fold" evidence="13">
    <location>
        <begin position="15"/>
        <end position="249"/>
    </location>
</feature>
<protein>
    <recommendedName>
        <fullName evidence="9">Molybdopterin-synthase adenylyltransferase</fullName>
        <ecNumber evidence="8">2.7.7.80</ecNumber>
    </recommendedName>
    <alternativeName>
        <fullName evidence="12">MoaD protein adenylase</fullName>
    </alternativeName>
    <alternativeName>
        <fullName evidence="10">Molybdopterin-converting factor subunit 1 adenylase</fullName>
    </alternativeName>
    <alternativeName>
        <fullName evidence="11">Sulfur carrier protein MoaD adenylyltransferase</fullName>
    </alternativeName>
</protein>
<dbReference type="PANTHER" id="PTHR10953:SF102">
    <property type="entry name" value="ADENYLYLTRANSFERASE AND SULFURTRANSFERASE MOCS3"/>
    <property type="match status" value="1"/>
</dbReference>
<keyword evidence="2" id="KW-0808">Transferase</keyword>
<sequence>ACASASTAEDERNYRHNALPAIGGTGQKRLNGARVLVVGAGGLGAPVLQYLAAAGVGTIGVIDGDVVENSNLQRQVIHTDARIGMPKVFSAQKSMADQNPFVSIRPYNRRLTREIASDLFADYDLVLDGTDDVDTRYLVNEFAVKGRIPLISGAISQWEGQVSVFDPVRGGPCYACVFPEPVAPGLAPSCAEAGVLGPLPGVLGTMMAVEAVKVISGAGETLRGGLLIYDALYGDTRNIKLSRRPDCPVCSGIPG</sequence>
<organism evidence="14">
    <name type="scientific">Boseongicola sp. SB0664_bin_43</name>
    <dbReference type="NCBI Taxonomy" id="2604844"/>
    <lineage>
        <taxon>Bacteria</taxon>
        <taxon>Pseudomonadati</taxon>
        <taxon>Pseudomonadota</taxon>
        <taxon>Alphaproteobacteria</taxon>
        <taxon>Rhodobacterales</taxon>
        <taxon>Paracoccaceae</taxon>
        <taxon>Boseongicola</taxon>
    </lineage>
</organism>
<evidence type="ECO:0000313" key="14">
    <source>
        <dbReference type="EMBL" id="MXY34097.1"/>
    </source>
</evidence>
<comment type="catalytic activity">
    <reaction evidence="5">
        <text>[molybdopterin-synthase sulfur-carrier protein]-C-terminal Gly-Gly + ATP + H(+) = [molybdopterin-synthase sulfur-carrier protein]-C-terminal Gly-Gly-AMP + diphosphate</text>
        <dbReference type="Rhea" id="RHEA:43616"/>
        <dbReference type="Rhea" id="RHEA-COMP:12159"/>
        <dbReference type="Rhea" id="RHEA-COMP:12202"/>
        <dbReference type="ChEBI" id="CHEBI:15378"/>
        <dbReference type="ChEBI" id="CHEBI:30616"/>
        <dbReference type="ChEBI" id="CHEBI:33019"/>
        <dbReference type="ChEBI" id="CHEBI:90618"/>
        <dbReference type="ChEBI" id="CHEBI:90778"/>
        <dbReference type="EC" id="2.7.7.80"/>
    </reaction>
</comment>
<comment type="subunit">
    <text evidence="7">Homodimer. Forms a stable heterotetrameric complex of 2 MoeB and 2 MoaD during adenylation of MoaD.</text>
</comment>
<gene>
    <name evidence="14" type="ORF">F4Y60_08395</name>
</gene>
<dbReference type="GO" id="GO:0008641">
    <property type="term" value="F:ubiquitin-like modifier activating enzyme activity"/>
    <property type="evidence" value="ECO:0007669"/>
    <property type="project" value="InterPro"/>
</dbReference>
<feature type="non-terminal residue" evidence="14">
    <location>
        <position position="1"/>
    </location>
</feature>
<reference evidence="14" key="1">
    <citation type="submission" date="2019-09" db="EMBL/GenBank/DDBJ databases">
        <title>Characterisation of the sponge microbiome using genome-centric metagenomics.</title>
        <authorList>
            <person name="Engelberts J.P."/>
            <person name="Robbins S.J."/>
            <person name="De Goeij J.M."/>
            <person name="Aranda M."/>
            <person name="Bell S.C."/>
            <person name="Webster N.S."/>
        </authorList>
    </citation>
    <scope>NUCLEOTIDE SEQUENCE</scope>
    <source>
        <strain evidence="14">SB0664_bin_43</strain>
    </source>
</reference>
<evidence type="ECO:0000256" key="8">
    <source>
        <dbReference type="ARBA" id="ARBA00066884"/>
    </source>
</evidence>
<keyword evidence="3" id="KW-0547">Nucleotide-binding</keyword>
<proteinExistence type="inferred from homology"/>
<dbReference type="GO" id="GO:0008146">
    <property type="term" value="F:sulfotransferase activity"/>
    <property type="evidence" value="ECO:0007669"/>
    <property type="project" value="TreeGrafter"/>
</dbReference>
<evidence type="ECO:0000256" key="12">
    <source>
        <dbReference type="ARBA" id="ARBA00078531"/>
    </source>
</evidence>
<dbReference type="EMBL" id="VXRY01000330">
    <property type="protein sequence ID" value="MXY34097.1"/>
    <property type="molecule type" value="Genomic_DNA"/>
</dbReference>
<dbReference type="EC" id="2.7.7.80" evidence="8"/>
<comment type="similarity">
    <text evidence="1">Belongs to the HesA/MoeB/ThiF family.</text>
</comment>
<dbReference type="FunFam" id="3.40.50.720:FF:000033">
    <property type="entry name" value="Adenylyltransferase and sulfurtransferase MOCS3"/>
    <property type="match status" value="1"/>
</dbReference>
<evidence type="ECO:0000256" key="3">
    <source>
        <dbReference type="ARBA" id="ARBA00022741"/>
    </source>
</evidence>
<keyword evidence="4" id="KW-0067">ATP-binding</keyword>
<name>A0A6B0Y203_9RHOB</name>
<evidence type="ECO:0000256" key="10">
    <source>
        <dbReference type="ARBA" id="ARBA00075110"/>
    </source>
</evidence>
<evidence type="ECO:0000256" key="4">
    <source>
        <dbReference type="ARBA" id="ARBA00022840"/>
    </source>
</evidence>
<dbReference type="PANTHER" id="PTHR10953">
    <property type="entry name" value="UBIQUITIN-ACTIVATING ENZYME E1"/>
    <property type="match status" value="1"/>
</dbReference>
<evidence type="ECO:0000256" key="1">
    <source>
        <dbReference type="ARBA" id="ARBA00009919"/>
    </source>
</evidence>
<evidence type="ECO:0000256" key="7">
    <source>
        <dbReference type="ARBA" id="ARBA00063809"/>
    </source>
</evidence>
<dbReference type="CDD" id="cd00757">
    <property type="entry name" value="ThiF_MoeB_HesA_family"/>
    <property type="match status" value="1"/>
</dbReference>
<evidence type="ECO:0000256" key="6">
    <source>
        <dbReference type="ARBA" id="ARBA00055169"/>
    </source>
</evidence>
<evidence type="ECO:0000259" key="13">
    <source>
        <dbReference type="Pfam" id="PF00899"/>
    </source>
</evidence>